<evidence type="ECO:0000256" key="2">
    <source>
        <dbReference type="ARBA" id="ARBA00022490"/>
    </source>
</evidence>
<sequence>MVILLLFDCLCVCQGGGDTEMSKDGRIQMKMSPSKNSSHVVGTSSKSTAPKSILTSKVAATVKIIHYGVDVTPRFINPLNYKGAKERPMTEMHVIAAAGGGGTFSKLFHTESTLKLQSELRQTSTRGESFYGGGGGGYSNFSTEPSHVDNLLNSEESFQPQKAYSEGYLTPLPDVDDMPGYISLTLHETDTIIIFEMGSATATKDTPEGIEAEAENKQYEYITVGKGKNRKVVDAEVQTTSVLQKSRETDCKRMRQADDYSFASLWDMYDTFQDQGNAKKNVVSVLSSLSVDSIATNKEEREWLALTKSDVFQDAVRMMQRILSNNVFGEEQKRFRGLNDPSPFRENIEFKYTLSLMWTFSNDDTKGRCVTCLCWNPKNKDILAVGYGKFFYDDETDGLVLLWNIKNNVQPERYYSFPTPVTSLDFSKQYPNLLAVGFYDGFIKVLDVSHADCKLMGVCDKQACQLFEPIWQVHWYTDHDYYKGQEFLAATCQDGKIFKFCINLQNVFMLHSHMMKITIAEGKLKGIETLRKCTTKIIPLARHSPALIYSPHPVDPNIYYIGTGEGVVHTCSKNYFHQHLDLFLAHDGPMYNIVHSPFCNKLFLTCGDDWAIRLWADTISEPLFEIKKKMAGVQGVSWSPSHSTIIASISGSEIFVWDLQRKTYDSQSTTNSPTKSRNTIIEFTHDGRCLLVADIDGNVHVFALDDMPFPAFFQENLLTQSIKRALVTRPDLLNRIDKLGSLNYDSAQYEKYK</sequence>
<dbReference type="SUPFAM" id="SSF50978">
    <property type="entry name" value="WD40 repeat-like"/>
    <property type="match status" value="1"/>
</dbReference>
<gene>
    <name evidence="14" type="primary">LOC108566510</name>
</gene>
<feature type="chain" id="PRO_5045194175" description="Dynein axonemal intermediate chain 4" evidence="12">
    <location>
        <begin position="16"/>
        <end position="753"/>
    </location>
</feature>
<reference evidence="14" key="1">
    <citation type="submission" date="2025-08" db="UniProtKB">
        <authorList>
            <consortium name="RefSeq"/>
        </authorList>
    </citation>
    <scope>IDENTIFICATION</scope>
    <source>
        <tissue evidence="14">Whole Larva</tissue>
    </source>
</reference>
<evidence type="ECO:0000256" key="12">
    <source>
        <dbReference type="SAM" id="SignalP"/>
    </source>
</evidence>
<evidence type="ECO:0000256" key="3">
    <source>
        <dbReference type="ARBA" id="ARBA00022574"/>
    </source>
</evidence>
<evidence type="ECO:0000313" key="13">
    <source>
        <dbReference type="Proteomes" id="UP000695000"/>
    </source>
</evidence>
<protein>
    <recommendedName>
        <fullName evidence="10">Dynein axonemal intermediate chain 4</fullName>
    </recommendedName>
    <alternativeName>
        <fullName evidence="11">WD repeat-containing protein 78</fullName>
    </alternativeName>
</protein>
<evidence type="ECO:0000256" key="4">
    <source>
        <dbReference type="ARBA" id="ARBA00022737"/>
    </source>
</evidence>
<evidence type="ECO:0000256" key="1">
    <source>
        <dbReference type="ARBA" id="ARBA00004611"/>
    </source>
</evidence>
<dbReference type="RefSeq" id="XP_017781911.1">
    <property type="nucleotide sequence ID" value="XM_017926422.1"/>
</dbReference>
<keyword evidence="7" id="KW-0206">Cytoskeleton</keyword>
<evidence type="ECO:0000256" key="10">
    <source>
        <dbReference type="ARBA" id="ARBA00040002"/>
    </source>
</evidence>
<dbReference type="GeneID" id="108566510"/>
<evidence type="ECO:0000256" key="5">
    <source>
        <dbReference type="ARBA" id="ARBA00022846"/>
    </source>
</evidence>
<dbReference type="InterPro" id="IPR001680">
    <property type="entry name" value="WD40_rpt"/>
</dbReference>
<keyword evidence="3" id="KW-0853">WD repeat</keyword>
<keyword evidence="4" id="KW-0677">Repeat</keyword>
<evidence type="ECO:0000256" key="7">
    <source>
        <dbReference type="ARBA" id="ARBA00023212"/>
    </source>
</evidence>
<dbReference type="InterPro" id="IPR015943">
    <property type="entry name" value="WD40/YVTN_repeat-like_dom_sf"/>
</dbReference>
<dbReference type="PANTHER" id="PTHR12442:SF12">
    <property type="entry name" value="DYNEIN AXONEMAL INTERMEDIATE CHAIN 4"/>
    <property type="match status" value="1"/>
</dbReference>
<dbReference type="InterPro" id="IPR050687">
    <property type="entry name" value="Dynein_IC"/>
</dbReference>
<keyword evidence="13" id="KW-1185">Reference proteome</keyword>
<keyword evidence="6" id="KW-0969">Cilium</keyword>
<evidence type="ECO:0000256" key="9">
    <source>
        <dbReference type="ARBA" id="ARBA00024190"/>
    </source>
</evidence>
<evidence type="ECO:0000313" key="14">
    <source>
        <dbReference type="RefSeq" id="XP_017781911.1"/>
    </source>
</evidence>
<dbReference type="InterPro" id="IPR036322">
    <property type="entry name" value="WD40_repeat_dom_sf"/>
</dbReference>
<keyword evidence="2" id="KW-0963">Cytoplasm</keyword>
<organism evidence="13 14">
    <name type="scientific">Nicrophorus vespilloides</name>
    <name type="common">Boreal carrion beetle</name>
    <dbReference type="NCBI Taxonomy" id="110193"/>
    <lineage>
        <taxon>Eukaryota</taxon>
        <taxon>Metazoa</taxon>
        <taxon>Ecdysozoa</taxon>
        <taxon>Arthropoda</taxon>
        <taxon>Hexapoda</taxon>
        <taxon>Insecta</taxon>
        <taxon>Pterygota</taxon>
        <taxon>Neoptera</taxon>
        <taxon>Endopterygota</taxon>
        <taxon>Coleoptera</taxon>
        <taxon>Polyphaga</taxon>
        <taxon>Staphyliniformia</taxon>
        <taxon>Silphidae</taxon>
        <taxon>Nicrophorinae</taxon>
        <taxon>Nicrophorus</taxon>
    </lineage>
</organism>
<dbReference type="PANTHER" id="PTHR12442">
    <property type="entry name" value="DYNEIN INTERMEDIATE CHAIN"/>
    <property type="match status" value="1"/>
</dbReference>
<keyword evidence="5" id="KW-0282">Flagellum</keyword>
<keyword evidence="12" id="KW-0732">Signal</keyword>
<evidence type="ECO:0000256" key="11">
    <source>
        <dbReference type="ARBA" id="ARBA00041557"/>
    </source>
</evidence>
<evidence type="ECO:0000256" key="8">
    <source>
        <dbReference type="ARBA" id="ARBA00023273"/>
    </source>
</evidence>
<comment type="subcellular location">
    <subcellularLocation>
        <location evidence="1">Cytoplasm</location>
        <location evidence="1">Cytoskeleton</location>
        <location evidence="1">Flagellum axoneme</location>
    </subcellularLocation>
    <subcellularLocation>
        <location evidence="9">Dynein axonemal particle</location>
    </subcellularLocation>
</comment>
<accession>A0ABM1N511</accession>
<name>A0ABM1N511_NICVS</name>
<dbReference type="Proteomes" id="UP000695000">
    <property type="component" value="Unplaced"/>
</dbReference>
<dbReference type="SMART" id="SM00320">
    <property type="entry name" value="WD40"/>
    <property type="match status" value="6"/>
</dbReference>
<evidence type="ECO:0000256" key="6">
    <source>
        <dbReference type="ARBA" id="ARBA00023069"/>
    </source>
</evidence>
<keyword evidence="8" id="KW-0966">Cell projection</keyword>
<feature type="signal peptide" evidence="12">
    <location>
        <begin position="1"/>
        <end position="15"/>
    </location>
</feature>
<dbReference type="Gene3D" id="2.130.10.10">
    <property type="entry name" value="YVTN repeat-like/Quinoprotein amine dehydrogenase"/>
    <property type="match status" value="2"/>
</dbReference>
<proteinExistence type="predicted"/>